<dbReference type="RefSeq" id="WP_078757281.1">
    <property type="nucleotide sequence ID" value="NZ_FUXP01000001.1"/>
</dbReference>
<dbReference type="PIRSF" id="PIRSF016183">
    <property type="entry name" value="UCP016183"/>
    <property type="match status" value="1"/>
</dbReference>
<evidence type="ECO:0000313" key="8">
    <source>
        <dbReference type="Proteomes" id="UP000190061"/>
    </source>
</evidence>
<dbReference type="GO" id="GO:1902626">
    <property type="term" value="P:assembly of large subunit precursor of preribosome"/>
    <property type="evidence" value="ECO:0007669"/>
    <property type="project" value="UniProtKB-UniRule"/>
</dbReference>
<dbReference type="Gene3D" id="1.10.60.30">
    <property type="entry name" value="PSPTO4464-like domains"/>
    <property type="match status" value="2"/>
</dbReference>
<dbReference type="HAMAP" id="MF_00765">
    <property type="entry name" value="DarP"/>
    <property type="match status" value="1"/>
</dbReference>
<comment type="subcellular location">
    <subcellularLocation>
        <location evidence="5">Cytoplasm</location>
    </subcellularLocation>
    <text evidence="5">Associates with late stage pre-50S ribosomal subunits.</text>
</comment>
<evidence type="ECO:0000256" key="3">
    <source>
        <dbReference type="ARBA" id="ARBA00022730"/>
    </source>
</evidence>
<proteinExistence type="inferred from homology"/>
<keyword evidence="4 5" id="KW-0694">RNA-binding</keyword>
<dbReference type="GO" id="GO:0043022">
    <property type="term" value="F:ribosome binding"/>
    <property type="evidence" value="ECO:0007669"/>
    <property type="project" value="UniProtKB-UniRule"/>
</dbReference>
<evidence type="ECO:0000256" key="4">
    <source>
        <dbReference type="ARBA" id="ARBA00022884"/>
    </source>
</evidence>
<dbReference type="InterPro" id="IPR006839">
    <property type="entry name" value="DarP"/>
</dbReference>
<accession>A0A1T4N300</accession>
<dbReference type="SUPFAM" id="SSF158710">
    <property type="entry name" value="PSPTO4464-like"/>
    <property type="match status" value="1"/>
</dbReference>
<reference evidence="7 8" key="1">
    <citation type="submission" date="2017-02" db="EMBL/GenBank/DDBJ databases">
        <authorList>
            <person name="Peterson S.W."/>
        </authorList>
    </citation>
    <scope>NUCLEOTIDE SEQUENCE [LARGE SCALE GENOMIC DNA]</scope>
    <source>
        <strain evidence="7 8">DSM 21749</strain>
    </source>
</reference>
<evidence type="ECO:0000256" key="5">
    <source>
        <dbReference type="HAMAP-Rule" id="MF_00765"/>
    </source>
</evidence>
<feature type="region of interest" description="Disordered" evidence="6">
    <location>
        <begin position="168"/>
        <end position="187"/>
    </location>
</feature>
<evidence type="ECO:0000256" key="1">
    <source>
        <dbReference type="ARBA" id="ARBA00022490"/>
    </source>
</evidence>
<dbReference type="OrthoDB" id="5293604at2"/>
<dbReference type="AlphaFoldDB" id="A0A1T4N300"/>
<dbReference type="PANTHER" id="PTHR38101">
    <property type="entry name" value="UPF0307 PROTEIN YJGA"/>
    <property type="match status" value="1"/>
</dbReference>
<evidence type="ECO:0000313" key="7">
    <source>
        <dbReference type="EMBL" id="SJZ73699.1"/>
    </source>
</evidence>
<gene>
    <name evidence="5" type="primary">darP</name>
    <name evidence="7" type="ORF">SAMN02745674_00709</name>
</gene>
<keyword evidence="1 5" id="KW-0963">Cytoplasm</keyword>
<organism evidence="7 8">
    <name type="scientific">Lysobacter spongiicola DSM 21749</name>
    <dbReference type="NCBI Taxonomy" id="1122188"/>
    <lineage>
        <taxon>Bacteria</taxon>
        <taxon>Pseudomonadati</taxon>
        <taxon>Pseudomonadota</taxon>
        <taxon>Gammaproteobacteria</taxon>
        <taxon>Lysobacterales</taxon>
        <taxon>Lysobacteraceae</taxon>
        <taxon>Novilysobacter</taxon>
    </lineage>
</organism>
<dbReference type="InterPro" id="IPR023153">
    <property type="entry name" value="DarP_sf"/>
</dbReference>
<comment type="similarity">
    <text evidence="5">Belongs to the DarP family.</text>
</comment>
<dbReference type="STRING" id="1122188.SAMN02745674_00709"/>
<name>A0A1T4N300_9GAMM</name>
<protein>
    <recommendedName>
        <fullName evidence="5">Dual-action ribosomal maturation protein DarP</fullName>
    </recommendedName>
    <alternativeName>
        <fullName evidence="5">Large ribosomal subunit assembly factor DarP</fullName>
    </alternativeName>
</protein>
<dbReference type="NCBIfam" id="NF003593">
    <property type="entry name" value="PRK05255.1-1"/>
    <property type="match status" value="1"/>
</dbReference>
<dbReference type="GO" id="GO:0019843">
    <property type="term" value="F:rRNA binding"/>
    <property type="evidence" value="ECO:0007669"/>
    <property type="project" value="UniProtKB-UniRule"/>
</dbReference>
<keyword evidence="3 5" id="KW-0699">rRNA-binding</keyword>
<feature type="compositionally biased region" description="Acidic residues" evidence="6">
    <location>
        <begin position="177"/>
        <end position="187"/>
    </location>
</feature>
<sequence>MRGVDEETGEYRGASRSQQRREALEILSLGERLVALTDAQLARLPVPEELLPHIRDTRRITSHIAHKRQLAFLAKQMRRQDDETLDAIRDAMDEKGEAARREVAAMHRVEAWRERLLDEGDQALGELVEQHPEADRQALRQLVRNTLEERKRNKPPRAYRELFRHLRETMLPTATDADPEDGDEETA</sequence>
<dbReference type="CDD" id="cd16331">
    <property type="entry name" value="YjgA-like"/>
    <property type="match status" value="1"/>
</dbReference>
<keyword evidence="8" id="KW-1185">Reference proteome</keyword>
<dbReference type="PANTHER" id="PTHR38101:SF1">
    <property type="entry name" value="UPF0307 PROTEIN YJGA"/>
    <property type="match status" value="1"/>
</dbReference>
<evidence type="ECO:0000256" key="2">
    <source>
        <dbReference type="ARBA" id="ARBA00022517"/>
    </source>
</evidence>
<dbReference type="EMBL" id="FUXP01000001">
    <property type="protein sequence ID" value="SJZ73699.1"/>
    <property type="molecule type" value="Genomic_DNA"/>
</dbReference>
<evidence type="ECO:0000256" key="6">
    <source>
        <dbReference type="SAM" id="MobiDB-lite"/>
    </source>
</evidence>
<keyword evidence="2 5" id="KW-0690">Ribosome biogenesis</keyword>
<dbReference type="Proteomes" id="UP000190061">
    <property type="component" value="Unassembled WGS sequence"/>
</dbReference>
<comment type="function">
    <text evidence="5">Member of a network of 50S ribosomal subunit biogenesis factors which assembles along the 30S-50S interface, preventing incorrect 23S rRNA structures from forming. Promotes peptidyl transferase center (PTC) maturation.</text>
</comment>
<dbReference type="GO" id="GO:0005829">
    <property type="term" value="C:cytosol"/>
    <property type="evidence" value="ECO:0007669"/>
    <property type="project" value="TreeGrafter"/>
</dbReference>
<dbReference type="Pfam" id="PF04751">
    <property type="entry name" value="DarP"/>
    <property type="match status" value="1"/>
</dbReference>